<evidence type="ECO:0000256" key="6">
    <source>
        <dbReference type="ARBA" id="ARBA00023157"/>
    </source>
</evidence>
<dbReference type="Gene3D" id="3.30.60.30">
    <property type="match status" value="1"/>
</dbReference>
<dbReference type="OrthoDB" id="5986054at2759"/>
<name>A0A8B7YCI9_ACAPL</name>
<dbReference type="InterPro" id="IPR002048">
    <property type="entry name" value="EF_hand_dom"/>
</dbReference>
<dbReference type="InterPro" id="IPR036857">
    <property type="entry name" value="Thyroglobulin_1_sf"/>
</dbReference>
<keyword evidence="7" id="KW-0325">Glycoprotein</keyword>
<dbReference type="Gene3D" id="4.10.800.10">
    <property type="entry name" value="Thyroglobulin type-1"/>
    <property type="match status" value="2"/>
</dbReference>
<feature type="domain" description="Thyroglobulin type-1" evidence="12">
    <location>
        <begin position="348"/>
        <end position="418"/>
    </location>
</feature>
<dbReference type="InterPro" id="IPR000716">
    <property type="entry name" value="Thyroglobulin_1"/>
</dbReference>
<evidence type="ECO:0000313" key="14">
    <source>
        <dbReference type="Proteomes" id="UP000694845"/>
    </source>
</evidence>
<dbReference type="InterPro" id="IPR019577">
    <property type="entry name" value="SPARC/Testican_Ca-bd-dom"/>
</dbReference>
<protein>
    <submittedName>
        <fullName evidence="15">SPARC-related modular calcium-binding protein 1-like isoform X1</fullName>
    </submittedName>
</protein>
<dbReference type="AlphaFoldDB" id="A0A8B7YCI9"/>
<sequence length="556" mass="62274">MTAARPILALLAQVLLITCVQPSLASRFPLAHELTSRERDCEIDCSTAKARPVCGMDGQTYNSRCEIRVARCLGNSVQIKHKGQCEGLTKCQTEQAASRMRAMTSTEGVFVPQCEEDGSFSKVQCHQSFGYCWCVTEDGKPIPGSSVEQATKMTSPRPSCNGEMAGQTATFPPTKRPHPDTKGCSQDARIEFNTNLKDIFREEFHRLPTTQPSETTGGVQRTEDSQKRIIEWKFTELDSNGDMELDRKELNSLRRMMKKILKPKKCAKTFVEHCDLDRDERIAKTEWSFCLVDNISFHLFLSLNSDEQAEEEPTADTNLPEGLPPPVRILPVTPPPPGDTGNADSPTVVSCEAERERATKRAELLPKSGVFIPQCHEDGGYKAVQCHEEAGYCWCVYVDTGRPIPGTSTSASTPEFNCDENATSRGPAGIRVFEDCSGNKKEEFFEILLDIFTEEMSIDDSIIDGASPERVARWKFQQLDESGNNLLERREYLEFKEELKKINAASKKCRRNFIEYCDEDGNKDLSMGEWLTCLEVRTGNPSQLPSGPNPFIDRLM</sequence>
<feature type="disulfide bond" evidence="8">
    <location>
        <begin position="386"/>
        <end position="393"/>
    </location>
</feature>
<accession>A0A8B7YCI9</accession>
<dbReference type="PROSITE" id="PS50222">
    <property type="entry name" value="EF_HAND_2"/>
    <property type="match status" value="1"/>
</dbReference>
<dbReference type="InterPro" id="IPR051950">
    <property type="entry name" value="Dev_reg/Prot_inhib"/>
</dbReference>
<feature type="chain" id="PRO_5034374409" evidence="10">
    <location>
        <begin position="26"/>
        <end position="556"/>
    </location>
</feature>
<feature type="region of interest" description="Disordered" evidence="9">
    <location>
        <begin position="146"/>
        <end position="186"/>
    </location>
</feature>
<dbReference type="Pfam" id="PF07648">
    <property type="entry name" value="Kazal_2"/>
    <property type="match status" value="1"/>
</dbReference>
<dbReference type="CDD" id="cd00104">
    <property type="entry name" value="KAZAL_FS"/>
    <property type="match status" value="1"/>
</dbReference>
<dbReference type="Pfam" id="PF10591">
    <property type="entry name" value="SPARC_Ca_bdg"/>
    <property type="match status" value="2"/>
</dbReference>
<dbReference type="Pfam" id="PF00086">
    <property type="entry name" value="Thyroglobulin_1"/>
    <property type="match status" value="2"/>
</dbReference>
<dbReference type="GO" id="GO:0005615">
    <property type="term" value="C:extracellular space"/>
    <property type="evidence" value="ECO:0007669"/>
    <property type="project" value="TreeGrafter"/>
</dbReference>
<dbReference type="KEGG" id="aplc:110979465"/>
<dbReference type="InterPro" id="IPR011992">
    <property type="entry name" value="EF-hand-dom_pair"/>
</dbReference>
<gene>
    <name evidence="15" type="primary">LOC110979465</name>
</gene>
<dbReference type="Proteomes" id="UP000694845">
    <property type="component" value="Unplaced"/>
</dbReference>
<dbReference type="FunFam" id="4.10.800.10:FF:000004">
    <property type="entry name" value="SPARC-related modular calcium-binding protein 1"/>
    <property type="match status" value="1"/>
</dbReference>
<evidence type="ECO:0000256" key="2">
    <source>
        <dbReference type="ARBA" id="ARBA00022525"/>
    </source>
</evidence>
<keyword evidence="2" id="KW-0964">Secreted</keyword>
<evidence type="ECO:0000256" key="9">
    <source>
        <dbReference type="SAM" id="MobiDB-lite"/>
    </source>
</evidence>
<dbReference type="GO" id="GO:0005509">
    <property type="term" value="F:calcium ion binding"/>
    <property type="evidence" value="ECO:0007669"/>
    <property type="project" value="InterPro"/>
</dbReference>
<reference evidence="15" key="1">
    <citation type="submission" date="2025-08" db="UniProtKB">
        <authorList>
            <consortium name="RefSeq"/>
        </authorList>
    </citation>
    <scope>IDENTIFICATION</scope>
</reference>
<dbReference type="GO" id="GO:0030198">
    <property type="term" value="P:extracellular matrix organization"/>
    <property type="evidence" value="ECO:0007669"/>
    <property type="project" value="TreeGrafter"/>
</dbReference>
<comment type="subcellular location">
    <subcellularLocation>
        <location evidence="1">Secreted</location>
    </subcellularLocation>
</comment>
<comment type="caution">
    <text evidence="8">Lacks conserved residue(s) required for the propagation of feature annotation.</text>
</comment>
<feature type="disulfide bond" evidence="8">
    <location>
        <begin position="125"/>
        <end position="132"/>
    </location>
</feature>
<dbReference type="GeneID" id="110979465"/>
<feature type="domain" description="EF-hand" evidence="11">
    <location>
        <begin position="225"/>
        <end position="260"/>
    </location>
</feature>
<dbReference type="InterPro" id="IPR036058">
    <property type="entry name" value="Kazal_dom_sf"/>
</dbReference>
<dbReference type="SUPFAM" id="SSF57610">
    <property type="entry name" value="Thyroglobulin type-1 domain"/>
    <property type="match status" value="2"/>
</dbReference>
<dbReference type="PANTHER" id="PTHR12352:SF30">
    <property type="entry name" value="FI05255P"/>
    <property type="match status" value="1"/>
</dbReference>
<dbReference type="PROSITE" id="PS00484">
    <property type="entry name" value="THYROGLOBULIN_1_1"/>
    <property type="match status" value="2"/>
</dbReference>
<dbReference type="GO" id="GO:0005604">
    <property type="term" value="C:basement membrane"/>
    <property type="evidence" value="ECO:0007669"/>
    <property type="project" value="TreeGrafter"/>
</dbReference>
<feature type="domain" description="Kazal-like" evidence="13">
    <location>
        <begin position="35"/>
        <end position="87"/>
    </location>
</feature>
<dbReference type="SMART" id="SM00280">
    <property type="entry name" value="KAZAL"/>
    <property type="match status" value="1"/>
</dbReference>
<keyword evidence="14" id="KW-1185">Reference proteome</keyword>
<dbReference type="SUPFAM" id="SSF100895">
    <property type="entry name" value="Kazal-type serine protease inhibitors"/>
    <property type="match status" value="1"/>
</dbReference>
<dbReference type="PROSITE" id="PS00018">
    <property type="entry name" value="EF_HAND_1"/>
    <property type="match status" value="2"/>
</dbReference>
<dbReference type="PROSITE" id="PS51162">
    <property type="entry name" value="THYROGLOBULIN_1_2"/>
    <property type="match status" value="2"/>
</dbReference>
<evidence type="ECO:0000256" key="3">
    <source>
        <dbReference type="ARBA" id="ARBA00022729"/>
    </source>
</evidence>
<dbReference type="CDD" id="cd16234">
    <property type="entry name" value="EFh_SPARC_SMOC"/>
    <property type="match status" value="1"/>
</dbReference>
<feature type="signal peptide" evidence="10">
    <location>
        <begin position="1"/>
        <end position="25"/>
    </location>
</feature>
<feature type="domain" description="Thyroglobulin type-1" evidence="12">
    <location>
        <begin position="88"/>
        <end position="160"/>
    </location>
</feature>
<dbReference type="PROSITE" id="PS51465">
    <property type="entry name" value="KAZAL_2"/>
    <property type="match status" value="1"/>
</dbReference>
<evidence type="ECO:0000256" key="5">
    <source>
        <dbReference type="ARBA" id="ARBA00022837"/>
    </source>
</evidence>
<evidence type="ECO:0000256" key="4">
    <source>
        <dbReference type="ARBA" id="ARBA00022737"/>
    </source>
</evidence>
<evidence type="ECO:0000256" key="1">
    <source>
        <dbReference type="ARBA" id="ARBA00004613"/>
    </source>
</evidence>
<dbReference type="InterPro" id="IPR002350">
    <property type="entry name" value="Kazal_dom"/>
</dbReference>
<evidence type="ECO:0000259" key="12">
    <source>
        <dbReference type="PROSITE" id="PS51162"/>
    </source>
</evidence>
<proteinExistence type="predicted"/>
<evidence type="ECO:0000259" key="11">
    <source>
        <dbReference type="PROSITE" id="PS50222"/>
    </source>
</evidence>
<dbReference type="InterPro" id="IPR018247">
    <property type="entry name" value="EF_Hand_1_Ca_BS"/>
</dbReference>
<evidence type="ECO:0000256" key="7">
    <source>
        <dbReference type="ARBA" id="ARBA00023180"/>
    </source>
</evidence>
<dbReference type="GO" id="GO:0008201">
    <property type="term" value="F:heparin binding"/>
    <property type="evidence" value="ECO:0007669"/>
    <property type="project" value="TreeGrafter"/>
</dbReference>
<feature type="compositionally biased region" description="Polar residues" evidence="9">
    <location>
        <begin position="146"/>
        <end position="158"/>
    </location>
</feature>
<keyword evidence="5" id="KW-0106">Calcium</keyword>
<feature type="compositionally biased region" description="Pro residues" evidence="9">
    <location>
        <begin position="322"/>
        <end position="338"/>
    </location>
</feature>
<evidence type="ECO:0000313" key="15">
    <source>
        <dbReference type="RefSeq" id="XP_022090968.1"/>
    </source>
</evidence>
<keyword evidence="6 8" id="KW-1015">Disulfide bond</keyword>
<keyword evidence="4" id="KW-0677">Repeat</keyword>
<dbReference type="GO" id="GO:0050840">
    <property type="term" value="F:extracellular matrix binding"/>
    <property type="evidence" value="ECO:0007669"/>
    <property type="project" value="TreeGrafter"/>
</dbReference>
<evidence type="ECO:0000259" key="13">
    <source>
        <dbReference type="PROSITE" id="PS51465"/>
    </source>
</evidence>
<keyword evidence="3 10" id="KW-0732">Signal</keyword>
<evidence type="ECO:0000256" key="10">
    <source>
        <dbReference type="SAM" id="SignalP"/>
    </source>
</evidence>
<dbReference type="CDD" id="cd00191">
    <property type="entry name" value="TY"/>
    <property type="match status" value="2"/>
</dbReference>
<dbReference type="SUPFAM" id="SSF47473">
    <property type="entry name" value="EF-hand"/>
    <property type="match status" value="2"/>
</dbReference>
<feature type="region of interest" description="Disordered" evidence="9">
    <location>
        <begin position="308"/>
        <end position="347"/>
    </location>
</feature>
<dbReference type="RefSeq" id="XP_022090968.1">
    <property type="nucleotide sequence ID" value="XM_022235276.1"/>
</dbReference>
<organism evidence="14 15">
    <name type="scientific">Acanthaster planci</name>
    <name type="common">Crown-of-thorns starfish</name>
    <dbReference type="NCBI Taxonomy" id="133434"/>
    <lineage>
        <taxon>Eukaryota</taxon>
        <taxon>Metazoa</taxon>
        <taxon>Echinodermata</taxon>
        <taxon>Eleutherozoa</taxon>
        <taxon>Asterozoa</taxon>
        <taxon>Asteroidea</taxon>
        <taxon>Valvatacea</taxon>
        <taxon>Valvatida</taxon>
        <taxon>Acanthasteridae</taxon>
        <taxon>Acanthaster</taxon>
    </lineage>
</organism>
<dbReference type="PANTHER" id="PTHR12352">
    <property type="entry name" value="SECRETED MODULAR CALCIUM-BINDING PROTEIN"/>
    <property type="match status" value="1"/>
</dbReference>
<evidence type="ECO:0000256" key="8">
    <source>
        <dbReference type="PROSITE-ProRule" id="PRU00500"/>
    </source>
</evidence>
<dbReference type="SMART" id="SM00211">
    <property type="entry name" value="TY"/>
    <property type="match status" value="2"/>
</dbReference>
<dbReference type="Gene3D" id="1.10.238.10">
    <property type="entry name" value="EF-hand"/>
    <property type="match status" value="2"/>
</dbReference>